<evidence type="ECO:0000313" key="1">
    <source>
        <dbReference type="EMBL" id="CUG86117.1"/>
    </source>
</evidence>
<accession>A0A0S4JAU1</accession>
<reference evidence="2" key="1">
    <citation type="submission" date="2015-09" db="EMBL/GenBank/DDBJ databases">
        <authorList>
            <consortium name="Pathogen Informatics"/>
        </authorList>
    </citation>
    <scope>NUCLEOTIDE SEQUENCE [LARGE SCALE GENOMIC DNA]</scope>
    <source>
        <strain evidence="2">Lake Konstanz</strain>
    </source>
</reference>
<dbReference type="Proteomes" id="UP000051952">
    <property type="component" value="Unassembled WGS sequence"/>
</dbReference>
<gene>
    <name evidence="1" type="ORF">BSAL_91625</name>
</gene>
<dbReference type="VEuPathDB" id="TriTrypDB:BSAL_91625"/>
<organism evidence="1 2">
    <name type="scientific">Bodo saltans</name>
    <name type="common">Flagellated protozoan</name>
    <dbReference type="NCBI Taxonomy" id="75058"/>
    <lineage>
        <taxon>Eukaryota</taxon>
        <taxon>Discoba</taxon>
        <taxon>Euglenozoa</taxon>
        <taxon>Kinetoplastea</taxon>
        <taxon>Metakinetoplastina</taxon>
        <taxon>Eubodonida</taxon>
        <taxon>Bodonidae</taxon>
        <taxon>Bodo</taxon>
    </lineage>
</organism>
<keyword evidence="2" id="KW-1185">Reference proteome</keyword>
<feature type="non-terminal residue" evidence="1">
    <location>
        <position position="1610"/>
    </location>
</feature>
<evidence type="ECO:0000313" key="2">
    <source>
        <dbReference type="Proteomes" id="UP000051952"/>
    </source>
</evidence>
<dbReference type="EMBL" id="CYKH01001243">
    <property type="protein sequence ID" value="CUG86117.1"/>
    <property type="molecule type" value="Genomic_DNA"/>
</dbReference>
<proteinExistence type="predicted"/>
<protein>
    <submittedName>
        <fullName evidence="1">Uncharacterized protein</fullName>
    </submittedName>
</protein>
<sequence length="1610" mass="178955">MEQKRSDHSETDMLACGLHTAASVAAWNSETVGCHRRTRVLIAGRSDVAVTFVCNSLLQCETFTVADPMGQLAGRLIDDTKILVGKLVVKVTSLAEDAARCRVVTESVCDVGVDFPTALWFVVDCSSTADSMYLDISLINEVLKYLPFTSKNIAVLCYRVRSELISEKRIAFLHKQMHLIQSFTPLRDPFIIDAVGDNVSGDMEDEYFFSRTPMMLLHGRLRAVADSCELTSTSGRLAAAPTNLFFIDETSLKQVECNIKEQAQQLQLQGHSMRRAALPLRRTLAALRVKMEVFYSTARSRDPLVAGAETVRFAAIAMGSIRGSTTLCPLVNLFRSGVVGEELRGQCGMSMGSFSDVMKHYFWTSLTSPLCATVCFEVVGLLHGATGPRFRVPPAIRTIKSTQPEELVGQDLFGVENRLFYSSYQEGAMRADTVTVRLLNGLQGPGITHESVREFSKRLFSFLFKVADSYRLQFVARRDLVRGEVKEFPRTTLAYVIPQPTHPFTVHRASNRALLSTTKDLHQRDNLTLQGCATLVAKLIEACYATQPANERLSEQSIVVFDDAALHNMFDIKEMISMRGAIVAPTRKGDALFIACRGEHVHVGDDPLGDKFNFQKFQSKVIDQLRASPQKVVIGGHCGGCTAASTLCLASAMKAHTKQIHLFGDCNANRFLKLLQENEDAHFHSVAENMIVTPAFTDATRIHVYQTNPMPVRQHTSLGWQLIRAFVDEGDRDDDDRGSSELAPYNFASMTIQDSELRATLTSDAAVLAQPPFFFERGKDKDRTLTKEGRPTVDYRIPLTVFQDCDVLPIIGQQLSSSSIVVDPGEFVFHQLMWGRLLKFWDDLPIVGEVPTKPCVLYLRGDRLAKRMYLRSLLQQLQLAIPSREATLFPIGVWAYVPPTHHKLNLVILECSELVHLDVFCMQIASVVRTIVHDNVVPEDTYPLLHCMSLAASCRLCLPAQGGDTVVCFEAIANQACEHVENVNTDCHGMVVQAAVSGITPSLVSMAKPQAYSVSEMSAIEKTVPVFSVDSLFAQRHLAFHYMPLPLYCRFVRGALSAVTSFVEARVHNGLALIGNAVMEKMDTHLHNLITLFDTYAVGNEQVRSSLELWRKETLDPLCMNVDSTLRAYCRGFMKLAELAFTKVVGNECFFCEVLFGLCEQITRSDDTDKSTSWNCQWVEEFRSNELLVSAWLTALEQNNRFAWNFATAVIQCREEYAFWLFSELKMVKERERWRPAPEVLAGSGAPFIGILLAAIQHFAEVPPFNMEKSLKCRTEVMPGETVSRCCVAALQRYEGLARLTSFSVSRCSVAQLEGLRPSAILRGLAPPKLTIQNGRTIGGASGAMERRTAHGSKPREGELIDVVQQLSRQCYTQADNIFVRGCFRALCILLKCSFDGLLNAPSLLESKSTIEQELVEACIRRVRAQSHWLLKDYDAQDPHFNSAASILLHYLSPSAKREAGKRILSDVLELFRGGAQKVQDFNAGSLDERAELVRGLASFLTLYRSIGLDEGVEQIFQAGAPDAVLLELPVHASALIGCSLGVIKDVRDPSEKSGVCESLEHLLLFLVNIQGKVPPETFRRMNWGALEPVLVELTFRYEHPAIATCAFAV</sequence>
<name>A0A0S4JAU1_BODSA</name>